<keyword evidence="3" id="KW-0104">Cadmium</keyword>
<dbReference type="AlphaFoldDB" id="A0A0J6ZPT1"/>
<dbReference type="PATRIC" id="fig|1122219.3.peg.510"/>
<comment type="similarity">
    <text evidence="2 13">Belongs to the cation transport ATPase (P-type) (TC 3.A.3) family. Type IB subfamily.</text>
</comment>
<keyword evidence="5 13" id="KW-0479">Metal-binding</keyword>
<dbReference type="Gene3D" id="3.30.70.100">
    <property type="match status" value="2"/>
</dbReference>
<dbReference type="SFLD" id="SFLDG00002">
    <property type="entry name" value="C1.7:_P-type_atpase_like"/>
    <property type="match status" value="1"/>
</dbReference>
<proteinExistence type="inferred from homology"/>
<dbReference type="Gene3D" id="3.40.1110.10">
    <property type="entry name" value="Calcium-transporting ATPase, cytoplasmic domain N"/>
    <property type="match status" value="1"/>
</dbReference>
<dbReference type="SUPFAM" id="SSF56784">
    <property type="entry name" value="HAD-like"/>
    <property type="match status" value="1"/>
</dbReference>
<dbReference type="SFLD" id="SFLDF00027">
    <property type="entry name" value="p-type_atpase"/>
    <property type="match status" value="1"/>
</dbReference>
<keyword evidence="13" id="KW-1003">Cell membrane</keyword>
<comment type="subcellular location">
    <subcellularLocation>
        <location evidence="1">Cell membrane</location>
        <topology evidence="1">Multi-pass membrane protein</topology>
    </subcellularLocation>
</comment>
<evidence type="ECO:0000256" key="4">
    <source>
        <dbReference type="ARBA" id="ARBA00022692"/>
    </source>
</evidence>
<evidence type="ECO:0000256" key="9">
    <source>
        <dbReference type="ARBA" id="ARBA00022989"/>
    </source>
</evidence>
<dbReference type="NCBIfam" id="TIGR01494">
    <property type="entry name" value="ATPase_P-type"/>
    <property type="match status" value="1"/>
</dbReference>
<evidence type="ECO:0000256" key="2">
    <source>
        <dbReference type="ARBA" id="ARBA00006024"/>
    </source>
</evidence>
<dbReference type="OrthoDB" id="9813266at2"/>
<reference evidence="15 16" key="1">
    <citation type="submission" date="2015-06" db="EMBL/GenBank/DDBJ databases">
        <title>Draft genome sequence of beer spoilage bacterium Megasphaera cerevisiae type strain 20462.</title>
        <authorList>
            <person name="Kutumbaka K."/>
            <person name="Pasmowitz J."/>
            <person name="Mategko J."/>
            <person name="Reyes D."/>
            <person name="Friedrich A."/>
            <person name="Han S."/>
            <person name="Martens-Habbena W."/>
            <person name="Neal-McKinney J."/>
            <person name="Janagama H.K."/>
            <person name="Nadala C."/>
            <person name="Samadpour M."/>
        </authorList>
    </citation>
    <scope>NUCLEOTIDE SEQUENCE [LARGE SCALE GENOMIC DNA]</scope>
    <source>
        <strain evidence="15 16">DSM 20462</strain>
    </source>
</reference>
<dbReference type="InterPro" id="IPR008250">
    <property type="entry name" value="ATPase_P-typ_transduc_dom_A_sf"/>
</dbReference>
<dbReference type="Gene3D" id="3.40.50.1000">
    <property type="entry name" value="HAD superfamily/HAD-like"/>
    <property type="match status" value="1"/>
</dbReference>
<evidence type="ECO:0000256" key="10">
    <source>
        <dbReference type="ARBA" id="ARBA00023136"/>
    </source>
</evidence>
<dbReference type="SFLD" id="SFLDS00003">
    <property type="entry name" value="Haloacid_Dehalogenase"/>
    <property type="match status" value="1"/>
</dbReference>
<evidence type="ECO:0000256" key="8">
    <source>
        <dbReference type="ARBA" id="ARBA00022967"/>
    </source>
</evidence>
<dbReference type="Pfam" id="PF00702">
    <property type="entry name" value="Hydrolase"/>
    <property type="match status" value="1"/>
</dbReference>
<protein>
    <recommendedName>
        <fullName evidence="11">Cd(2+)-exporting ATPase</fullName>
        <ecNumber evidence="11">7.2.2.21</ecNumber>
    </recommendedName>
</protein>
<dbReference type="InterPro" id="IPR044492">
    <property type="entry name" value="P_typ_ATPase_HD_dom"/>
</dbReference>
<keyword evidence="10 13" id="KW-0472">Membrane</keyword>
<dbReference type="Pfam" id="PF00403">
    <property type="entry name" value="HMA"/>
    <property type="match status" value="2"/>
</dbReference>
<dbReference type="Pfam" id="PF00122">
    <property type="entry name" value="E1-E2_ATPase"/>
    <property type="match status" value="1"/>
</dbReference>
<dbReference type="EC" id="7.2.2.21" evidence="11"/>
<evidence type="ECO:0000313" key="15">
    <source>
        <dbReference type="EMBL" id="KMO86921.1"/>
    </source>
</evidence>
<keyword evidence="4 13" id="KW-0812">Transmembrane</keyword>
<dbReference type="GO" id="GO:0008551">
    <property type="term" value="F:P-type cadmium transporter activity"/>
    <property type="evidence" value="ECO:0007669"/>
    <property type="project" value="UniProtKB-EC"/>
</dbReference>
<dbReference type="SUPFAM" id="SSF81665">
    <property type="entry name" value="Calcium ATPase, transmembrane domain M"/>
    <property type="match status" value="1"/>
</dbReference>
<dbReference type="PANTHER" id="PTHR48085:SF5">
    <property type="entry name" value="CADMIUM_ZINC-TRANSPORTING ATPASE HMA4-RELATED"/>
    <property type="match status" value="1"/>
</dbReference>
<evidence type="ECO:0000256" key="3">
    <source>
        <dbReference type="ARBA" id="ARBA00022539"/>
    </source>
</evidence>
<dbReference type="SUPFAM" id="SSF55008">
    <property type="entry name" value="HMA, heavy metal-associated domain"/>
    <property type="match status" value="2"/>
</dbReference>
<organism evidence="15 16">
    <name type="scientific">Megasphaera cerevisiae DSM 20462</name>
    <dbReference type="NCBI Taxonomy" id="1122219"/>
    <lineage>
        <taxon>Bacteria</taxon>
        <taxon>Bacillati</taxon>
        <taxon>Bacillota</taxon>
        <taxon>Negativicutes</taxon>
        <taxon>Veillonellales</taxon>
        <taxon>Veillonellaceae</taxon>
        <taxon>Megasphaera</taxon>
    </lineage>
</organism>
<feature type="transmembrane region" description="Helical" evidence="13">
    <location>
        <begin position="400"/>
        <end position="422"/>
    </location>
</feature>
<dbReference type="GO" id="GO:0046872">
    <property type="term" value="F:metal ion binding"/>
    <property type="evidence" value="ECO:0007669"/>
    <property type="project" value="UniProtKB-KW"/>
</dbReference>
<evidence type="ECO:0000256" key="7">
    <source>
        <dbReference type="ARBA" id="ARBA00022840"/>
    </source>
</evidence>
<name>A0A0J6ZPT1_9FIRM</name>
<evidence type="ECO:0000313" key="16">
    <source>
        <dbReference type="Proteomes" id="UP000036503"/>
    </source>
</evidence>
<dbReference type="InterPro" id="IPR051014">
    <property type="entry name" value="Cation_Transport_ATPase_IB"/>
</dbReference>
<feature type="transmembrane region" description="Helical" evidence="13">
    <location>
        <begin position="762"/>
        <end position="781"/>
    </location>
</feature>
<dbReference type="InterPro" id="IPR059000">
    <property type="entry name" value="ATPase_P-type_domA"/>
</dbReference>
<feature type="transmembrane region" description="Helical" evidence="13">
    <location>
        <begin position="198"/>
        <end position="216"/>
    </location>
</feature>
<keyword evidence="8" id="KW-1278">Translocase</keyword>
<dbReference type="InterPro" id="IPR018303">
    <property type="entry name" value="ATPase_P-typ_P_site"/>
</dbReference>
<feature type="domain" description="HMA" evidence="14">
    <location>
        <begin position="84"/>
        <end position="153"/>
    </location>
</feature>
<dbReference type="GO" id="GO:0005524">
    <property type="term" value="F:ATP binding"/>
    <property type="evidence" value="ECO:0007669"/>
    <property type="project" value="UniProtKB-UniRule"/>
</dbReference>
<evidence type="ECO:0000256" key="11">
    <source>
        <dbReference type="ARBA" id="ARBA00039103"/>
    </source>
</evidence>
<dbReference type="InterPro" id="IPR023214">
    <property type="entry name" value="HAD_sf"/>
</dbReference>
<dbReference type="PRINTS" id="PR00941">
    <property type="entry name" value="CDATPASE"/>
</dbReference>
<dbReference type="PANTHER" id="PTHR48085">
    <property type="entry name" value="CADMIUM/ZINC-TRANSPORTING ATPASE HMA2-RELATED"/>
    <property type="match status" value="1"/>
</dbReference>
<feature type="transmembrane region" description="Helical" evidence="13">
    <location>
        <begin position="428"/>
        <end position="453"/>
    </location>
</feature>
<evidence type="ECO:0000256" key="1">
    <source>
        <dbReference type="ARBA" id="ARBA00004651"/>
    </source>
</evidence>
<accession>A0A0J6ZPT1</accession>
<dbReference type="InterPro" id="IPR001757">
    <property type="entry name" value="P_typ_ATPase"/>
</dbReference>
<dbReference type="NCBIfam" id="TIGR01512">
    <property type="entry name" value="ATPase-IB2_Cd"/>
    <property type="match status" value="1"/>
</dbReference>
<dbReference type="PROSITE" id="PS00154">
    <property type="entry name" value="ATPASE_E1_E2"/>
    <property type="match status" value="1"/>
</dbReference>
<dbReference type="CDD" id="cd00371">
    <property type="entry name" value="HMA"/>
    <property type="match status" value="2"/>
</dbReference>
<evidence type="ECO:0000256" key="5">
    <source>
        <dbReference type="ARBA" id="ARBA00022723"/>
    </source>
</evidence>
<evidence type="ECO:0000256" key="12">
    <source>
        <dbReference type="ARBA" id="ARBA00049338"/>
    </source>
</evidence>
<dbReference type="Gene3D" id="2.70.150.10">
    <property type="entry name" value="Calcium-transporting ATPase, cytoplasmic transduction domain A"/>
    <property type="match status" value="1"/>
</dbReference>
<dbReference type="GO" id="GO:0016887">
    <property type="term" value="F:ATP hydrolysis activity"/>
    <property type="evidence" value="ECO:0007669"/>
    <property type="project" value="InterPro"/>
</dbReference>
<dbReference type="RefSeq" id="WP_048513877.1">
    <property type="nucleotide sequence ID" value="NZ_FUXD01000015.1"/>
</dbReference>
<sequence>MEKVIHKEYILEGICCGNCAAKIEKSIKALHGIVSADLDFITQTLCISFKIDADTTSIMGQIREIIKCNDANVVIREKMQLAEGKKEIYLQGLCCTVCAGKIESRIKKLNGVKYVSVDTISQKMTIETDNEHQLPGILRQASEIIQEVEPDIQISYTTDPLKNDNKKCCQKVFLKKSFLAAGTILYVINMSLQFTQAVSFSVFLISYLLIGGEVILRALRNISKGHIFDENFLMAIATIGAFAIGEYPEGVAVMLFYQIGEGFQRLAVSRSKKNIASLMNLRPDFVNLKINNSIQKVSPEEVAVGDSILVKPGERIPMDGRITNGISSLDLSALTGESLPRDVKSGDEVMSGAINKSGLLTVEVSKEFGESTVSKILSLVENASSKKAPTENFITTFARYYTPVVTVAAVVLAIIPPLIWAGESFNIWLYRALAFLVVSCPCALVISVPLTFFGGIGGASRNGVLVKGSNYLEGLNHIDTIIMDKTGTVTKGVFSVHSIIAQNGFSEQDILYYASCAEKYSNHPIAESIIRAFGKTIDTAQIVAHEDIAGYGVKASIDGKTVYLGNSKLMKMYAIPYRPVYDVTGITIYLAVDKKFAGSILIKDEIKPDSRKTIQGLKTLGVRKTVMLTGDTKASGEAIAKEIGMDAVYTELLPQQKVEIFEVLEKERQGNGKIVFVGDGVNDAPVLARADIGIAMGAMGSDAAIEAADIVLMTDEPFKIVSAIRIAKRTQAIVWQNIIFAVVIKIVLLIFAAVGMATMWEAVFGDVGVTVLAVLNAMRAVRTGSMMEMQ</sequence>
<feature type="transmembrane region" description="Helical" evidence="13">
    <location>
        <begin position="734"/>
        <end position="756"/>
    </location>
</feature>
<dbReference type="SUPFAM" id="SSF81653">
    <property type="entry name" value="Calcium ATPase, transduction domain A"/>
    <property type="match status" value="1"/>
</dbReference>
<keyword evidence="7 13" id="KW-0067">ATP-binding</keyword>
<keyword evidence="16" id="KW-1185">Reference proteome</keyword>
<dbReference type="InterPro" id="IPR006121">
    <property type="entry name" value="HMA_dom"/>
</dbReference>
<dbReference type="InterPro" id="IPR036412">
    <property type="entry name" value="HAD-like_sf"/>
</dbReference>
<evidence type="ECO:0000259" key="14">
    <source>
        <dbReference type="PROSITE" id="PS50846"/>
    </source>
</evidence>
<dbReference type="GO" id="GO:0005886">
    <property type="term" value="C:plasma membrane"/>
    <property type="evidence" value="ECO:0007669"/>
    <property type="project" value="UniProtKB-SubCell"/>
</dbReference>
<dbReference type="STRING" id="39029.BSR42_11415"/>
<feature type="domain" description="HMA" evidence="14">
    <location>
        <begin position="5"/>
        <end position="73"/>
    </location>
</feature>
<dbReference type="InterPro" id="IPR036163">
    <property type="entry name" value="HMA_dom_sf"/>
</dbReference>
<comment type="catalytic activity">
    <reaction evidence="12">
        <text>Cd(2+)(in) + ATP + H2O = Cd(2+)(out) + ADP + phosphate + H(+)</text>
        <dbReference type="Rhea" id="RHEA:12132"/>
        <dbReference type="ChEBI" id="CHEBI:15377"/>
        <dbReference type="ChEBI" id="CHEBI:15378"/>
        <dbReference type="ChEBI" id="CHEBI:30616"/>
        <dbReference type="ChEBI" id="CHEBI:43474"/>
        <dbReference type="ChEBI" id="CHEBI:48775"/>
        <dbReference type="ChEBI" id="CHEBI:456216"/>
        <dbReference type="EC" id="7.2.2.21"/>
    </reaction>
</comment>
<dbReference type="InParanoid" id="A0A0J6ZPT1"/>
<dbReference type="EMBL" id="LEKT01000013">
    <property type="protein sequence ID" value="KMO86921.1"/>
    <property type="molecule type" value="Genomic_DNA"/>
</dbReference>
<dbReference type="InterPro" id="IPR027256">
    <property type="entry name" value="P-typ_ATPase_IB"/>
</dbReference>
<dbReference type="PROSITE" id="PS50846">
    <property type="entry name" value="HMA_2"/>
    <property type="match status" value="2"/>
</dbReference>
<gene>
    <name evidence="15" type="ORF">AB840_05535</name>
</gene>
<evidence type="ECO:0000256" key="13">
    <source>
        <dbReference type="RuleBase" id="RU362081"/>
    </source>
</evidence>
<dbReference type="Proteomes" id="UP000036503">
    <property type="component" value="Unassembled WGS sequence"/>
</dbReference>
<comment type="caution">
    <text evidence="15">The sequence shown here is derived from an EMBL/GenBank/DDBJ whole genome shotgun (WGS) entry which is preliminary data.</text>
</comment>
<keyword evidence="9 13" id="KW-1133">Transmembrane helix</keyword>
<keyword evidence="6 13" id="KW-0547">Nucleotide-binding</keyword>
<dbReference type="PRINTS" id="PR00119">
    <property type="entry name" value="CATATPASE"/>
</dbReference>
<dbReference type="InterPro" id="IPR023299">
    <property type="entry name" value="ATPase_P-typ_cyto_dom_N"/>
</dbReference>
<dbReference type="NCBIfam" id="TIGR01525">
    <property type="entry name" value="ATPase-IB_hvy"/>
    <property type="match status" value="1"/>
</dbReference>
<dbReference type="CDD" id="cd07548">
    <property type="entry name" value="P-type_ATPase-Cd_Zn_Co_like"/>
    <property type="match status" value="1"/>
</dbReference>
<evidence type="ECO:0000256" key="6">
    <source>
        <dbReference type="ARBA" id="ARBA00022741"/>
    </source>
</evidence>
<dbReference type="InterPro" id="IPR023298">
    <property type="entry name" value="ATPase_P-typ_TM_dom_sf"/>
</dbReference>
<dbReference type="FunFam" id="2.70.150.10:FF:000002">
    <property type="entry name" value="Copper-transporting ATPase 1, putative"/>
    <property type="match status" value="1"/>
</dbReference>
<dbReference type="FunCoup" id="A0A0J6ZPT1">
    <property type="interactions" value="22"/>
</dbReference>